<dbReference type="OrthoDB" id="825489at2"/>
<dbReference type="AlphaFoldDB" id="A0A212TMQ4"/>
<sequence length="138" mass="15453">MKQVVAFLLGMLMLVSGLVPQNDLTELSKLPQLLEHYRYHRTLAQGQLSPLAFLALHYGPHGTDHRQHPYTSRDAQDHHSLPLDQHHHDCVMVSFVLPTSRVAFPAPALAWPTTVYRAEAGPLYAFSVSNSLLQPPRA</sequence>
<reference evidence="3" key="1">
    <citation type="submission" date="2017-06" db="EMBL/GenBank/DDBJ databases">
        <authorList>
            <person name="Varghese N."/>
            <person name="Submissions S."/>
        </authorList>
    </citation>
    <scope>NUCLEOTIDE SEQUENCE [LARGE SCALE GENOMIC DNA]</scope>
    <source>
        <strain evidence="3">DSM 11116</strain>
    </source>
</reference>
<keyword evidence="1" id="KW-0732">Signal</keyword>
<dbReference type="EMBL" id="FYEW01000001">
    <property type="protein sequence ID" value="SNC67318.1"/>
    <property type="molecule type" value="Genomic_DNA"/>
</dbReference>
<evidence type="ECO:0000256" key="1">
    <source>
        <dbReference type="SAM" id="SignalP"/>
    </source>
</evidence>
<feature type="chain" id="PRO_5012194425" evidence="1">
    <location>
        <begin position="22"/>
        <end position="138"/>
    </location>
</feature>
<evidence type="ECO:0000313" key="2">
    <source>
        <dbReference type="EMBL" id="SNC67318.1"/>
    </source>
</evidence>
<proteinExistence type="predicted"/>
<accession>A0A212TMQ4</accession>
<feature type="signal peptide" evidence="1">
    <location>
        <begin position="1"/>
        <end position="21"/>
    </location>
</feature>
<organism evidence="2 3">
    <name type="scientific">Hymenobacter gelipurpurascens</name>
    <dbReference type="NCBI Taxonomy" id="89968"/>
    <lineage>
        <taxon>Bacteria</taxon>
        <taxon>Pseudomonadati</taxon>
        <taxon>Bacteroidota</taxon>
        <taxon>Cytophagia</taxon>
        <taxon>Cytophagales</taxon>
        <taxon>Hymenobacteraceae</taxon>
        <taxon>Hymenobacter</taxon>
    </lineage>
</organism>
<gene>
    <name evidence="2" type="ORF">SAMN06265337_1910</name>
</gene>
<keyword evidence="3" id="KW-1185">Reference proteome</keyword>
<evidence type="ECO:0000313" key="3">
    <source>
        <dbReference type="Proteomes" id="UP000198131"/>
    </source>
</evidence>
<dbReference type="RefSeq" id="WP_088843174.1">
    <property type="nucleotide sequence ID" value="NZ_FYEW01000001.1"/>
</dbReference>
<protein>
    <submittedName>
        <fullName evidence="2">Uncharacterized protein</fullName>
    </submittedName>
</protein>
<name>A0A212TMQ4_9BACT</name>
<dbReference type="Proteomes" id="UP000198131">
    <property type="component" value="Unassembled WGS sequence"/>
</dbReference>